<dbReference type="PANTHER" id="PTHR21603:SF16">
    <property type="entry name" value="CELL DIVISION CYCLE-ASSOCIATED PROTEIN 2"/>
    <property type="match status" value="1"/>
</dbReference>
<keyword evidence="2" id="KW-1017">Isopeptide bond</keyword>
<dbReference type="Pfam" id="PF15276">
    <property type="entry name" value="PP1_bind"/>
    <property type="match status" value="1"/>
</dbReference>
<feature type="compositionally biased region" description="Basic and acidic residues" evidence="7">
    <location>
        <begin position="1"/>
        <end position="10"/>
    </location>
</feature>
<feature type="region of interest" description="Disordered" evidence="7">
    <location>
        <begin position="934"/>
        <end position="998"/>
    </location>
</feature>
<dbReference type="GO" id="GO:0005694">
    <property type="term" value="C:chromosome"/>
    <property type="evidence" value="ECO:0007669"/>
    <property type="project" value="TreeGrafter"/>
</dbReference>
<sequence>MASSELKMDSVEGTENLNQLEASCPSPLSITTPLDFSQLTPSQPDISLQSFTPSSNVKEKSRLAQLKAKRRSNVGVRGSPETNSLICYIAQQRMKTPPTTTQPTQTSSFFPRVPSTLKQKMAIFQSIMAVEENENETVPKQNNGGCIKTRDFLSSDGWSCDDGSGGKENKTPVSQPPSLTPPPSKRRYTAGPQGYCVEEIGEANTPVLKCTSTILKQQQNKEVAVVQNKDHHPALTLTPGAQTQSQNDTEFCGEVEHASVSLPPTLHTNAVSQITQDEPQSSPLKQICTPTKEEQDQECSFELHSPSQLLVVHSGPDRTTRPPQFTMPSLLEMNPTAPRVCNTTKQGAPPSKRHHEDQGALQTDEADSFGGNVNSTVKRKKQVRFGILLPPELFDKNLPPSTPLRKGGTPGRIPTSAGGSQLRSLLKTPQRTPLTLAQPDFSSPSLTGASPSLTMGPCCGEQESTDTQGKITFPSMEEDVDSSLMDNAELETQPLDLNSAFQEEDSVCEALPDAAPVPDPALDCEPEPAAPATARSRSRKRKQPEEESKPVKKRSSRTAAKSACGRMKNSAKRGFGKKAVNRSLYGKRDYASKNPNLSPITENLSSLSCSPNPQHPHTCRHTAKVDSSLLEDVINSDPITGVVMAAALWQSRLCPVDSGDSPEDTTPAAEPSDGPSEDRQALVCSTTGRSGTGRAARAGRRRSGPTNTSRTKEQKEQSFIRGDRGKGRKVSVPVDYCLSEDPEEQVENTDAEQDSTETSQPEVSESSPAKHTVPGDREGEPNAQCTSYPVDTDTDQCTGTLPDAGRSGENPVRADTTPCPPTDEVSTTVAISEQEAVSRVEQRPNKGKHRGEARAPGRSRGRRSSIYARSVIEEAQAPQSNGPEAVEESGQEVENDNHRSEMELGNITEQASSFRDSLLPPWAQEEFSIDDVLRPLPSRGHRSVRRSLRNQSQSSTLEARGSGLAWLPHTSPDSIRAIRRKTRGRRSSIQALLPPPLE</sequence>
<feature type="compositionally biased region" description="Polar residues" evidence="7">
    <location>
        <begin position="593"/>
        <end position="612"/>
    </location>
</feature>
<evidence type="ECO:0000256" key="1">
    <source>
        <dbReference type="ARBA" id="ARBA00004123"/>
    </source>
</evidence>
<dbReference type="InterPro" id="IPR029334">
    <property type="entry name" value="PP1-bd"/>
</dbReference>
<dbReference type="GO" id="GO:0007088">
    <property type="term" value="P:regulation of mitotic nuclear division"/>
    <property type="evidence" value="ECO:0007669"/>
    <property type="project" value="TreeGrafter"/>
</dbReference>
<evidence type="ECO:0000256" key="2">
    <source>
        <dbReference type="ARBA" id="ARBA00022499"/>
    </source>
</evidence>
<feature type="compositionally biased region" description="Low complexity" evidence="7">
    <location>
        <begin position="685"/>
        <end position="696"/>
    </location>
</feature>
<feature type="region of interest" description="Disordered" evidence="7">
    <location>
        <begin position="512"/>
        <end position="621"/>
    </location>
</feature>
<feature type="compositionally biased region" description="Basic and acidic residues" evidence="7">
    <location>
        <begin position="710"/>
        <end position="725"/>
    </location>
</feature>
<evidence type="ECO:0000256" key="4">
    <source>
        <dbReference type="ARBA" id="ARBA00022843"/>
    </source>
</evidence>
<evidence type="ECO:0000313" key="10">
    <source>
        <dbReference type="Proteomes" id="UP001356427"/>
    </source>
</evidence>
<keyword evidence="4" id="KW-0832">Ubl conjugation</keyword>
<feature type="compositionally biased region" description="Pro residues" evidence="7">
    <location>
        <begin position="174"/>
        <end position="183"/>
    </location>
</feature>
<protein>
    <recommendedName>
        <fullName evidence="8">PP1-binding domain-containing protein</fullName>
    </recommendedName>
</protein>
<feature type="compositionally biased region" description="Polar residues" evidence="7">
    <location>
        <begin position="783"/>
        <end position="799"/>
    </location>
</feature>
<accession>A0AAN8QRC9</accession>
<dbReference type="PANTHER" id="PTHR21603">
    <property type="entry name" value="ANTIGEN KI-67-LIKE PROTEIN"/>
    <property type="match status" value="1"/>
</dbReference>
<feature type="region of interest" description="Disordered" evidence="7">
    <location>
        <begin position="341"/>
        <end position="375"/>
    </location>
</feature>
<keyword evidence="5" id="KW-0539">Nucleus</keyword>
<evidence type="ECO:0000313" key="9">
    <source>
        <dbReference type="EMBL" id="KAK6313339.1"/>
    </source>
</evidence>
<dbReference type="AlphaFoldDB" id="A0AAN8QRC9"/>
<proteinExistence type="predicted"/>
<dbReference type="GO" id="GO:0051983">
    <property type="term" value="P:regulation of chromosome segregation"/>
    <property type="evidence" value="ECO:0007669"/>
    <property type="project" value="TreeGrafter"/>
</dbReference>
<keyword evidence="3" id="KW-0597">Phosphoprotein</keyword>
<keyword evidence="6" id="KW-0131">Cell cycle</keyword>
<evidence type="ECO:0000256" key="5">
    <source>
        <dbReference type="ARBA" id="ARBA00023242"/>
    </source>
</evidence>
<comment type="caution">
    <text evidence="9">The sequence shown here is derived from an EMBL/GenBank/DDBJ whole genome shotgun (WGS) entry which is preliminary data.</text>
</comment>
<evidence type="ECO:0000256" key="6">
    <source>
        <dbReference type="ARBA" id="ARBA00023306"/>
    </source>
</evidence>
<feature type="compositionally biased region" description="Polar residues" evidence="7">
    <location>
        <begin position="756"/>
        <end position="769"/>
    </location>
</feature>
<feature type="compositionally biased region" description="Acidic residues" evidence="7">
    <location>
        <begin position="885"/>
        <end position="894"/>
    </location>
</feature>
<feature type="compositionally biased region" description="Basic residues" evidence="7">
    <location>
        <begin position="977"/>
        <end position="986"/>
    </location>
</feature>
<feature type="domain" description="PP1-binding" evidence="8">
    <location>
        <begin position="380"/>
        <end position="442"/>
    </location>
</feature>
<organism evidence="9 10">
    <name type="scientific">Coregonus suidteri</name>
    <dbReference type="NCBI Taxonomy" id="861788"/>
    <lineage>
        <taxon>Eukaryota</taxon>
        <taxon>Metazoa</taxon>
        <taxon>Chordata</taxon>
        <taxon>Craniata</taxon>
        <taxon>Vertebrata</taxon>
        <taxon>Euteleostomi</taxon>
        <taxon>Actinopterygii</taxon>
        <taxon>Neopterygii</taxon>
        <taxon>Teleostei</taxon>
        <taxon>Protacanthopterygii</taxon>
        <taxon>Salmoniformes</taxon>
        <taxon>Salmonidae</taxon>
        <taxon>Coregoninae</taxon>
        <taxon>Coregonus</taxon>
    </lineage>
</organism>
<comment type="subcellular location">
    <subcellularLocation>
        <location evidence="1">Nucleus</location>
    </subcellularLocation>
</comment>
<feature type="compositionally biased region" description="Low complexity" evidence="7">
    <location>
        <begin position="512"/>
        <end position="523"/>
    </location>
</feature>
<feature type="region of interest" description="Disordered" evidence="7">
    <location>
        <begin position="157"/>
        <end position="191"/>
    </location>
</feature>
<feature type="compositionally biased region" description="Basic and acidic residues" evidence="7">
    <location>
        <begin position="836"/>
        <end position="855"/>
    </location>
</feature>
<evidence type="ECO:0000259" key="8">
    <source>
        <dbReference type="Pfam" id="PF15276"/>
    </source>
</evidence>
<dbReference type="GO" id="GO:0005634">
    <property type="term" value="C:nucleus"/>
    <property type="evidence" value="ECO:0007669"/>
    <property type="project" value="UniProtKB-SubCell"/>
</dbReference>
<gene>
    <name evidence="9" type="ORF">J4Q44_G00166860</name>
</gene>
<evidence type="ECO:0000256" key="7">
    <source>
        <dbReference type="SAM" id="MobiDB-lite"/>
    </source>
</evidence>
<name>A0AAN8QRC9_9TELE</name>
<feature type="compositionally biased region" description="Basic residues" evidence="7">
    <location>
        <begin position="939"/>
        <end position="948"/>
    </location>
</feature>
<feature type="compositionally biased region" description="Acidic residues" evidence="7">
    <location>
        <begin position="738"/>
        <end position="755"/>
    </location>
</feature>
<feature type="compositionally biased region" description="Polar residues" evidence="7">
    <location>
        <begin position="13"/>
        <end position="24"/>
    </location>
</feature>
<feature type="compositionally biased region" description="Basic residues" evidence="7">
    <location>
        <begin position="569"/>
        <end position="580"/>
    </location>
</feature>
<evidence type="ECO:0000256" key="3">
    <source>
        <dbReference type="ARBA" id="ARBA00022553"/>
    </source>
</evidence>
<reference evidence="9 10" key="1">
    <citation type="submission" date="2021-04" db="EMBL/GenBank/DDBJ databases">
        <authorList>
            <person name="De Guttry C."/>
            <person name="Zahm M."/>
            <person name="Klopp C."/>
            <person name="Cabau C."/>
            <person name="Louis A."/>
            <person name="Berthelot C."/>
            <person name="Parey E."/>
            <person name="Roest Crollius H."/>
            <person name="Montfort J."/>
            <person name="Robinson-Rechavi M."/>
            <person name="Bucao C."/>
            <person name="Bouchez O."/>
            <person name="Gislard M."/>
            <person name="Lluch J."/>
            <person name="Milhes M."/>
            <person name="Lampietro C."/>
            <person name="Lopez Roques C."/>
            <person name="Donnadieu C."/>
            <person name="Braasch I."/>
            <person name="Desvignes T."/>
            <person name="Postlethwait J."/>
            <person name="Bobe J."/>
            <person name="Wedekind C."/>
            <person name="Guiguen Y."/>
        </authorList>
    </citation>
    <scope>NUCLEOTIDE SEQUENCE [LARGE SCALE GENOMIC DNA]</scope>
    <source>
        <strain evidence="9">Cs_M1</strain>
        <tissue evidence="9">Blood</tissue>
    </source>
</reference>
<feature type="region of interest" description="Disordered" evidence="7">
    <location>
        <begin position="394"/>
        <end position="420"/>
    </location>
</feature>
<feature type="region of interest" description="Disordered" evidence="7">
    <location>
        <begin position="655"/>
        <end position="917"/>
    </location>
</feature>
<dbReference type="EMBL" id="JAGTTL010000014">
    <property type="protein sequence ID" value="KAK6313339.1"/>
    <property type="molecule type" value="Genomic_DNA"/>
</dbReference>
<dbReference type="Proteomes" id="UP001356427">
    <property type="component" value="Unassembled WGS sequence"/>
</dbReference>
<keyword evidence="10" id="KW-1185">Reference proteome</keyword>
<feature type="region of interest" description="Disordered" evidence="7">
    <location>
        <begin position="1"/>
        <end position="24"/>
    </location>
</feature>